<dbReference type="Pfam" id="PF00682">
    <property type="entry name" value="HMGL-like"/>
    <property type="match status" value="1"/>
</dbReference>
<dbReference type="Gene3D" id="3.20.20.70">
    <property type="entry name" value="Aldolase class I"/>
    <property type="match status" value="1"/>
</dbReference>
<dbReference type="EMBL" id="CP108222">
    <property type="protein sequence ID" value="WTT18882.1"/>
    <property type="molecule type" value="Genomic_DNA"/>
</dbReference>
<gene>
    <name evidence="3" type="ORF">OHA22_26795</name>
</gene>
<accession>A0AAU2A2H6</accession>
<evidence type="ECO:0000256" key="1">
    <source>
        <dbReference type="ARBA" id="ARBA00023211"/>
    </source>
</evidence>
<feature type="domain" description="Pyruvate carboxyltransferase" evidence="2">
    <location>
        <begin position="52"/>
        <end position="324"/>
    </location>
</feature>
<dbReference type="CDD" id="cd03174">
    <property type="entry name" value="DRE_TIM_metallolyase"/>
    <property type="match status" value="1"/>
</dbReference>
<dbReference type="PROSITE" id="PS50991">
    <property type="entry name" value="PYR_CT"/>
    <property type="match status" value="1"/>
</dbReference>
<evidence type="ECO:0000313" key="3">
    <source>
        <dbReference type="EMBL" id="WTT18882.1"/>
    </source>
</evidence>
<dbReference type="InterPro" id="IPR050073">
    <property type="entry name" value="2-IPM_HCS-like"/>
</dbReference>
<keyword evidence="1" id="KW-0464">Manganese</keyword>
<proteinExistence type="predicted"/>
<dbReference type="GO" id="GO:0019298">
    <property type="term" value="P:coenzyme B biosynthetic process"/>
    <property type="evidence" value="ECO:0007669"/>
    <property type="project" value="TreeGrafter"/>
</dbReference>
<dbReference type="PANTHER" id="PTHR10277">
    <property type="entry name" value="HOMOCITRATE SYNTHASE-RELATED"/>
    <property type="match status" value="1"/>
</dbReference>
<dbReference type="InterPro" id="IPR000891">
    <property type="entry name" value="PYR_CT"/>
</dbReference>
<dbReference type="GO" id="GO:0003824">
    <property type="term" value="F:catalytic activity"/>
    <property type="evidence" value="ECO:0007669"/>
    <property type="project" value="InterPro"/>
</dbReference>
<dbReference type="SUPFAM" id="SSF51569">
    <property type="entry name" value="Aldolase"/>
    <property type="match status" value="1"/>
</dbReference>
<dbReference type="PANTHER" id="PTHR10277:SF9">
    <property type="entry name" value="2-ISOPROPYLMALATE SYNTHASE 1, CHLOROPLASTIC-RELATED"/>
    <property type="match status" value="1"/>
</dbReference>
<organism evidence="3">
    <name type="scientific">Streptomyces sp. NBC_00093</name>
    <dbReference type="NCBI Taxonomy" id="2975649"/>
    <lineage>
        <taxon>Bacteria</taxon>
        <taxon>Bacillati</taxon>
        <taxon>Actinomycetota</taxon>
        <taxon>Actinomycetes</taxon>
        <taxon>Kitasatosporales</taxon>
        <taxon>Streptomycetaceae</taxon>
        <taxon>Streptomyces</taxon>
    </lineage>
</organism>
<name>A0AAU2A2H6_9ACTN</name>
<evidence type="ECO:0000259" key="2">
    <source>
        <dbReference type="PROSITE" id="PS50991"/>
    </source>
</evidence>
<dbReference type="InterPro" id="IPR013785">
    <property type="entry name" value="Aldolase_TIM"/>
</dbReference>
<sequence length="444" mass="47553">MQKPPVFTPEEVARFRAELAARRAPGAYEPGRWSVSPLNRRTDVVGSLPTSVRLRDATLRSMETLPGVTASAAEKAEFLRQLAGTGVPEVVTAGLSGRDDDALKAEVALAKGENPNCRLICPLMRSPEDIDRAAAAGYDAVQVWVQGFGETSLIYQPAVYAAAWRGEEWRRPETPRDRTAVLAKAVALIRHARSAGLDVIVPLLMVSYATEESHAESVTALAAAGATELTLFDGPGALSPEAYGHLVRRTRELAPDVEVGLHPHNTFGLAVGCAVAAVQAGATAVELSVNGYCGGPGNADLAATALAFEALYGVRTGIRTDRLTQLARTAQDLTGYRTAWNHPVTGTHAFCWGGMDLITQETAIDPLLHNCLEPTLVGNEREIPFTPDSGPYTLADRLTALGVNDLTPTQVDELLGEARELMGRENRLATDEDLASLAEEIRFR</sequence>
<reference evidence="3" key="1">
    <citation type="submission" date="2022-10" db="EMBL/GenBank/DDBJ databases">
        <title>The complete genomes of actinobacterial strains from the NBC collection.</title>
        <authorList>
            <person name="Joergensen T.S."/>
            <person name="Alvarez Arevalo M."/>
            <person name="Sterndorff E.B."/>
            <person name="Faurdal D."/>
            <person name="Vuksanovic O."/>
            <person name="Mourched A.-S."/>
            <person name="Charusanti P."/>
            <person name="Shaw S."/>
            <person name="Blin K."/>
            <person name="Weber T."/>
        </authorList>
    </citation>
    <scope>NUCLEOTIDE SEQUENCE</scope>
    <source>
        <strain evidence="3">NBC_00093</strain>
    </source>
</reference>
<dbReference type="AlphaFoldDB" id="A0AAU2A2H6"/>
<protein>
    <recommendedName>
        <fullName evidence="2">Pyruvate carboxyltransferase domain-containing protein</fullName>
    </recommendedName>
</protein>